<sequence length="89" mass="10497">HATVAELVDETGAWNWNELNTWLPPELLLRFRSFPPPNRDYGCDERMGTRDQSADFVVSDMYKILSEVNNMEANSRWSKLWKLRVPERV</sequence>
<accession>A0A392RRB1</accession>
<comment type="caution">
    <text evidence="1">The sequence shown here is derived from an EMBL/GenBank/DDBJ whole genome shotgun (WGS) entry which is preliminary data.</text>
</comment>
<feature type="non-terminal residue" evidence="1">
    <location>
        <position position="1"/>
    </location>
</feature>
<dbReference type="EMBL" id="LXQA010259302">
    <property type="protein sequence ID" value="MCI38742.1"/>
    <property type="molecule type" value="Genomic_DNA"/>
</dbReference>
<organism evidence="1 2">
    <name type="scientific">Trifolium medium</name>
    <dbReference type="NCBI Taxonomy" id="97028"/>
    <lineage>
        <taxon>Eukaryota</taxon>
        <taxon>Viridiplantae</taxon>
        <taxon>Streptophyta</taxon>
        <taxon>Embryophyta</taxon>
        <taxon>Tracheophyta</taxon>
        <taxon>Spermatophyta</taxon>
        <taxon>Magnoliopsida</taxon>
        <taxon>eudicotyledons</taxon>
        <taxon>Gunneridae</taxon>
        <taxon>Pentapetalae</taxon>
        <taxon>rosids</taxon>
        <taxon>fabids</taxon>
        <taxon>Fabales</taxon>
        <taxon>Fabaceae</taxon>
        <taxon>Papilionoideae</taxon>
        <taxon>50 kb inversion clade</taxon>
        <taxon>NPAAA clade</taxon>
        <taxon>Hologalegina</taxon>
        <taxon>IRL clade</taxon>
        <taxon>Trifolieae</taxon>
        <taxon>Trifolium</taxon>
    </lineage>
</organism>
<feature type="non-terminal residue" evidence="1">
    <location>
        <position position="89"/>
    </location>
</feature>
<evidence type="ECO:0000313" key="1">
    <source>
        <dbReference type="EMBL" id="MCI38742.1"/>
    </source>
</evidence>
<dbReference type="AlphaFoldDB" id="A0A392RRB1"/>
<evidence type="ECO:0000313" key="2">
    <source>
        <dbReference type="Proteomes" id="UP000265520"/>
    </source>
</evidence>
<reference evidence="1 2" key="1">
    <citation type="journal article" date="2018" name="Front. Plant Sci.">
        <title>Red Clover (Trifolium pratense) and Zigzag Clover (T. medium) - A Picture of Genomic Similarities and Differences.</title>
        <authorList>
            <person name="Dluhosova J."/>
            <person name="Istvanek J."/>
            <person name="Nedelnik J."/>
            <person name="Repkova J."/>
        </authorList>
    </citation>
    <scope>NUCLEOTIDE SEQUENCE [LARGE SCALE GENOMIC DNA]</scope>
    <source>
        <strain evidence="2">cv. 10/8</strain>
        <tissue evidence="1">Leaf</tissue>
    </source>
</reference>
<dbReference type="Proteomes" id="UP000265520">
    <property type="component" value="Unassembled WGS sequence"/>
</dbReference>
<keyword evidence="2" id="KW-1185">Reference proteome</keyword>
<proteinExistence type="predicted"/>
<protein>
    <submittedName>
        <fullName evidence="1">Uncharacterized protein</fullName>
    </submittedName>
</protein>
<name>A0A392RRB1_9FABA</name>